<evidence type="ECO:0000256" key="1">
    <source>
        <dbReference type="SAM" id="Coils"/>
    </source>
</evidence>
<name>A0ABS1GCV0_9GAMM</name>
<evidence type="ECO:0000256" key="2">
    <source>
        <dbReference type="SAM" id="Phobius"/>
    </source>
</evidence>
<sequence>MQQNKKINFSIGGSIGTSFNGAVGGVIKKLDHLAKREESIRSKQTLIGKFYNDQKAVGRLSETLKTQKASLADLQASYNATGGTSEKLKLKIQQAKDSILETTKELRNQKNSSRSARHELKKLGVDTNHVKDEEKRLRDELERTQKTMKIRSEGFNAIGKSIKTLGKSFIVATTASIGFAAASYRVTSSTANHGSEIERMSKKLGTATNEYQKLRYAALVTDTGIDKLDGSLEEMQIRLSDAMIGDGQAVEALEQLNLSATELYNLKPEQALGVIADALGKVQNKKQKIWLADALFGGEGVDMLKMLDKGSQGLKKYGEEAENVGYILDEKSLKAARDNKVAFQQMTASLQSVGYTIGNALMPIFTDFFKKVTSWISNNQEKIKGWGETAITYFKSAISILRDLGKGVMFVFGDSTIASIIRWSTLLTGTSIGGVVAISKLIKVFSAFRPVVSLGVLAVKSLGGSIKFLAKMSAPLLTKGLRLGIVALGWASSATGTAIKALGLGIKFLGRAMLTNPIGLAVTALIGVVSTVWYFRDEITGAFKKAWDGIKYGWDIFTGWLSGINQALGDPLGGIINIFIGAWENIKSIFQIGSNAISGIFSLMTGDFDSASQAFSNVFDGITGIFQRGIDFLKDKLSWLSDSFDWLSKQGSKIKGWFSSWWGDDEKEIQATKTTKFASMDEIARKVQEQRANNVTNDNKSNNVQLHNTITIQGNASPKEMEEAIRRATMPLYGNALVGW</sequence>
<reference evidence="3 4" key="1">
    <citation type="submission" date="2020-08" db="EMBL/GenBank/DDBJ databases">
        <title>Comparative genomics of Francisella species.</title>
        <authorList>
            <person name="Sahl J."/>
            <person name="Sjodin A."/>
            <person name="Wagner D."/>
            <person name="Forsman M."/>
        </authorList>
    </citation>
    <scope>NUCLEOTIDE SEQUENCE [LARGE SCALE GENOMIC DNA]</scope>
    <source>
        <strain evidence="3 4">F1093</strain>
    </source>
</reference>
<dbReference type="RefSeq" id="WP_200166841.1">
    <property type="nucleotide sequence ID" value="NZ_JACTSG010000004.1"/>
</dbReference>
<proteinExistence type="predicted"/>
<keyword evidence="2" id="KW-0472">Membrane</keyword>
<keyword evidence="2" id="KW-0812">Transmembrane</keyword>
<evidence type="ECO:0000313" key="3">
    <source>
        <dbReference type="EMBL" id="MBK2302667.1"/>
    </source>
</evidence>
<feature type="transmembrane region" description="Helical" evidence="2">
    <location>
        <begin position="482"/>
        <end position="502"/>
    </location>
</feature>
<keyword evidence="2" id="KW-1133">Transmembrane helix</keyword>
<dbReference type="EMBL" id="JACTSG010000004">
    <property type="protein sequence ID" value="MBK2302667.1"/>
    <property type="molecule type" value="Genomic_DNA"/>
</dbReference>
<evidence type="ECO:0008006" key="5">
    <source>
        <dbReference type="Google" id="ProtNLM"/>
    </source>
</evidence>
<comment type="caution">
    <text evidence="3">The sequence shown here is derived from an EMBL/GenBank/DDBJ whole genome shotgun (WGS) entry which is preliminary data.</text>
</comment>
<feature type="transmembrane region" description="Helical" evidence="2">
    <location>
        <begin position="514"/>
        <end position="535"/>
    </location>
</feature>
<keyword evidence="4" id="KW-1185">Reference proteome</keyword>
<accession>A0ABS1GCV0</accession>
<dbReference type="Proteomes" id="UP000760407">
    <property type="component" value="Unassembled WGS sequence"/>
</dbReference>
<gene>
    <name evidence="3" type="ORF">IBE52_07040</name>
</gene>
<organism evidence="3 4">
    <name type="scientific">Francisella philomiragia</name>
    <dbReference type="NCBI Taxonomy" id="28110"/>
    <lineage>
        <taxon>Bacteria</taxon>
        <taxon>Pseudomonadati</taxon>
        <taxon>Pseudomonadota</taxon>
        <taxon>Gammaproteobacteria</taxon>
        <taxon>Thiotrichales</taxon>
        <taxon>Francisellaceae</taxon>
        <taxon>Francisella</taxon>
    </lineage>
</organism>
<feature type="coiled-coil region" evidence="1">
    <location>
        <begin position="85"/>
        <end position="151"/>
    </location>
</feature>
<evidence type="ECO:0000313" key="4">
    <source>
        <dbReference type="Proteomes" id="UP000760407"/>
    </source>
</evidence>
<protein>
    <recommendedName>
        <fullName evidence="5">Phage tail tape measure protein</fullName>
    </recommendedName>
</protein>
<keyword evidence="1" id="KW-0175">Coiled coil</keyword>